<proteinExistence type="predicted"/>
<reference evidence="1" key="1">
    <citation type="submission" date="2022-08" db="EMBL/GenBank/DDBJ databases">
        <authorList>
            <person name="Kallberg Y."/>
            <person name="Tangrot J."/>
            <person name="Rosling A."/>
        </authorList>
    </citation>
    <scope>NUCLEOTIDE SEQUENCE</scope>
    <source>
        <strain evidence="1">Wild A</strain>
    </source>
</reference>
<dbReference type="EMBL" id="CAMKVN010003639">
    <property type="protein sequence ID" value="CAI2185272.1"/>
    <property type="molecule type" value="Genomic_DNA"/>
</dbReference>
<name>A0A9W4SXQ9_9GLOM</name>
<sequence length="63" mass="7585">MIIRLHKSNYEASEISSILKIPRITCQKREEQTLMRKTRENRKDSLEEITEYFNKLNLTQISD</sequence>
<gene>
    <name evidence="1" type="ORF">FWILDA_LOCUS11994</name>
</gene>
<comment type="caution">
    <text evidence="1">The sequence shown here is derived from an EMBL/GenBank/DDBJ whole genome shotgun (WGS) entry which is preliminary data.</text>
</comment>
<dbReference type="Proteomes" id="UP001153678">
    <property type="component" value="Unassembled WGS sequence"/>
</dbReference>
<protein>
    <submittedName>
        <fullName evidence="1">5313_t:CDS:1</fullName>
    </submittedName>
</protein>
<accession>A0A9W4SXQ9</accession>
<keyword evidence="2" id="KW-1185">Reference proteome</keyword>
<dbReference type="AlphaFoldDB" id="A0A9W4SXQ9"/>
<organism evidence="1 2">
    <name type="scientific">Funneliformis geosporum</name>
    <dbReference type="NCBI Taxonomy" id="1117311"/>
    <lineage>
        <taxon>Eukaryota</taxon>
        <taxon>Fungi</taxon>
        <taxon>Fungi incertae sedis</taxon>
        <taxon>Mucoromycota</taxon>
        <taxon>Glomeromycotina</taxon>
        <taxon>Glomeromycetes</taxon>
        <taxon>Glomerales</taxon>
        <taxon>Glomeraceae</taxon>
        <taxon>Funneliformis</taxon>
    </lineage>
</organism>
<feature type="non-terminal residue" evidence="1">
    <location>
        <position position="63"/>
    </location>
</feature>
<evidence type="ECO:0000313" key="1">
    <source>
        <dbReference type="EMBL" id="CAI2185272.1"/>
    </source>
</evidence>
<evidence type="ECO:0000313" key="2">
    <source>
        <dbReference type="Proteomes" id="UP001153678"/>
    </source>
</evidence>